<dbReference type="EMBL" id="JASCZI010152345">
    <property type="protein sequence ID" value="MED6175958.1"/>
    <property type="molecule type" value="Genomic_DNA"/>
</dbReference>
<name>A0ABU6VUU9_9FABA</name>
<comment type="caution">
    <text evidence="2">The sequence shown here is derived from an EMBL/GenBank/DDBJ whole genome shotgun (WGS) entry which is preliminary data.</text>
</comment>
<reference evidence="2 3" key="1">
    <citation type="journal article" date="2023" name="Plants (Basel)">
        <title>Bridging the Gap: Combining Genomics and Transcriptomics Approaches to Understand Stylosanthes scabra, an Orphan Legume from the Brazilian Caatinga.</title>
        <authorList>
            <person name="Ferreira-Neto J.R.C."/>
            <person name="da Silva M.D."/>
            <person name="Binneck E."/>
            <person name="de Melo N.F."/>
            <person name="da Silva R.H."/>
            <person name="de Melo A.L.T.M."/>
            <person name="Pandolfi V."/>
            <person name="Bustamante F.O."/>
            <person name="Brasileiro-Vidal A.C."/>
            <person name="Benko-Iseppon A.M."/>
        </authorList>
    </citation>
    <scope>NUCLEOTIDE SEQUENCE [LARGE SCALE GENOMIC DNA]</scope>
    <source>
        <tissue evidence="2">Leaves</tissue>
    </source>
</reference>
<feature type="compositionally biased region" description="Basic and acidic residues" evidence="1">
    <location>
        <begin position="110"/>
        <end position="124"/>
    </location>
</feature>
<keyword evidence="3" id="KW-1185">Reference proteome</keyword>
<sequence>MKNQQIFQLKNYNNYKITKITKSIQEIITEKRIEQVHTSGEPSTAGNSGAGAAAKEKAEVADLGDDIGIESWFSWTLIGGRTTTAHGAGLPVGPSMGAHREGGGRTAVRGGDERRRGWLDDTRNQGHPHWNCLLAGKIGAVKHGGGNSGRSDPHRDTRRNDHGKGEDRRRERRDGREESPPSGGRTGANHSLGRRGGKRQTHLCPNFFS</sequence>
<organism evidence="2 3">
    <name type="scientific">Stylosanthes scabra</name>
    <dbReference type="NCBI Taxonomy" id="79078"/>
    <lineage>
        <taxon>Eukaryota</taxon>
        <taxon>Viridiplantae</taxon>
        <taxon>Streptophyta</taxon>
        <taxon>Embryophyta</taxon>
        <taxon>Tracheophyta</taxon>
        <taxon>Spermatophyta</taxon>
        <taxon>Magnoliopsida</taxon>
        <taxon>eudicotyledons</taxon>
        <taxon>Gunneridae</taxon>
        <taxon>Pentapetalae</taxon>
        <taxon>rosids</taxon>
        <taxon>fabids</taxon>
        <taxon>Fabales</taxon>
        <taxon>Fabaceae</taxon>
        <taxon>Papilionoideae</taxon>
        <taxon>50 kb inversion clade</taxon>
        <taxon>dalbergioids sensu lato</taxon>
        <taxon>Dalbergieae</taxon>
        <taxon>Pterocarpus clade</taxon>
        <taxon>Stylosanthes</taxon>
    </lineage>
</organism>
<feature type="non-terminal residue" evidence="2">
    <location>
        <position position="209"/>
    </location>
</feature>
<feature type="region of interest" description="Disordered" evidence="1">
    <location>
        <begin position="88"/>
        <end position="127"/>
    </location>
</feature>
<evidence type="ECO:0000256" key="1">
    <source>
        <dbReference type="SAM" id="MobiDB-lite"/>
    </source>
</evidence>
<proteinExistence type="predicted"/>
<evidence type="ECO:0000313" key="2">
    <source>
        <dbReference type="EMBL" id="MED6175958.1"/>
    </source>
</evidence>
<dbReference type="Proteomes" id="UP001341840">
    <property type="component" value="Unassembled WGS sequence"/>
</dbReference>
<feature type="compositionally biased region" description="Basic residues" evidence="1">
    <location>
        <begin position="192"/>
        <end position="201"/>
    </location>
</feature>
<feature type="compositionally biased region" description="Basic and acidic residues" evidence="1">
    <location>
        <begin position="151"/>
        <end position="179"/>
    </location>
</feature>
<evidence type="ECO:0000313" key="3">
    <source>
        <dbReference type="Proteomes" id="UP001341840"/>
    </source>
</evidence>
<feature type="region of interest" description="Disordered" evidence="1">
    <location>
        <begin position="141"/>
        <end position="209"/>
    </location>
</feature>
<gene>
    <name evidence="2" type="ORF">PIB30_083259</name>
</gene>
<protein>
    <submittedName>
        <fullName evidence="2">Uncharacterized protein</fullName>
    </submittedName>
</protein>
<feature type="region of interest" description="Disordered" evidence="1">
    <location>
        <begin position="35"/>
        <end position="57"/>
    </location>
</feature>
<feature type="compositionally biased region" description="Polar residues" evidence="1">
    <location>
        <begin position="36"/>
        <end position="47"/>
    </location>
</feature>
<accession>A0ABU6VUU9</accession>